<organism evidence="2 3">
    <name type="scientific">Aureibacter tunicatorum</name>
    <dbReference type="NCBI Taxonomy" id="866807"/>
    <lineage>
        <taxon>Bacteria</taxon>
        <taxon>Pseudomonadati</taxon>
        <taxon>Bacteroidota</taxon>
        <taxon>Cytophagia</taxon>
        <taxon>Cytophagales</taxon>
        <taxon>Persicobacteraceae</taxon>
        <taxon>Aureibacter</taxon>
    </lineage>
</organism>
<feature type="region of interest" description="Disordered" evidence="1">
    <location>
        <begin position="1443"/>
        <end position="1537"/>
    </location>
</feature>
<evidence type="ECO:0000313" key="3">
    <source>
        <dbReference type="Proteomes" id="UP001185092"/>
    </source>
</evidence>
<feature type="compositionally biased region" description="Basic and acidic residues" evidence="1">
    <location>
        <begin position="56"/>
        <end position="66"/>
    </location>
</feature>
<feature type="compositionally biased region" description="Low complexity" evidence="1">
    <location>
        <begin position="432"/>
        <end position="441"/>
    </location>
</feature>
<accession>A0AAE3XM98</accession>
<protein>
    <submittedName>
        <fullName evidence="2">Uncharacterized protein</fullName>
    </submittedName>
</protein>
<evidence type="ECO:0000256" key="1">
    <source>
        <dbReference type="SAM" id="MobiDB-lite"/>
    </source>
</evidence>
<sequence>MGNIKRSVNGRFLSATKEKPNYENHVLLVTFFEKASSKDDTQATATAGQDKSVYGRTEELSRESLDIPKSLPKVPQSPKTVDNASSHQTTAGQTHASQSTTINMTVAKRELSVGVGADGAFQFLIPEESMIDGMINLKAISPSGSVLHAKDFTYHELKTSQDTGAVSDQSVEMTMDVEPFEPQVLPDAQNPQPYKVKGRIIAFDTGKPLKNWTVFFHVNFDGNNSTIPQIIAAIKTDSNGYFSFYTPAGKLVGGHAKIAGLNDSTFPLALTSDSLLQDNQIVVFSSLDDIDQDDPDCACNSNTTPALPDAEDLVNSSAYSDDLGGTCVDFTTPNRSLEEFTYYSVVRTTEPEIKRMPYKKPPLLMIGDMEQAQTTPVSTNNMRFEKELKKLLDRHERELNTVIDTTELFNYRSNDAESNSNIDGGTKGGGSTSSSGEGQSQIPKIHPLKDVLDDGMLKWWMFEFTIQSYARSKSVYFPGDKGPSANDNIAVMMNSGSAFIRSYCVRMAENEYRDFYGKAPQNDNETFAFWYFAVSKYFEFYNEMPENPDTLKSYIDHVLTKTQGLGAAEWWMFYIDYNAYVAPNGLTPLEYLKNELSTTFIQVNQRTAQIEAELLEFLKLAISYFKEDYDRIPNTPEEIISYILATFSGDAKSRRELNGHHAIDWDETPTLYQNTTIAHGHILKFKQVWKADGYSLGDLLYSLPLAPCQKKQIAVFDWDRGEQGSRSEGVDVAESMNAFLGRDRDVTDIISTSLTENTSGGSKSKSKGKSFGIGYGSGAGVAGSGSYGPFSLGAAGGSSLGIGFQTSSGSSSSSAWQNSARNMSANSLNSLRDNVMQSASSVRSQRITVVQAVNQSESMSAQTEVIANHNHCHSMTVEYFEVLRHFAIEQNLADVQECLFVPLEMTPFNIHKILRWRDELFDALRGSELAKGFEALDTIKNKYMVQGTGPMDIQADEFIQEMSGMLEFQINIDRPLDILSPDDILKSAVDETAWSFMSHLPGVRMLNEIRSLFEMRTQAQREEIYREEILPGIIAGYLDVLEFGYETPSGTQEPLPFDITVVPGYEDPVRYMSRRSVVSRRRFIKDAIKSNPQGAPLRLYLRYLAPRSGGYNTVRRSDISRFYIKNPKALPARSSILFNGGYINYETTSLKERLFSKNGYFDDIKSNDPVMFSTNLNARELINPVAKNYELANNLITHLNDNLEYYHKVIWWQMDKDKRFMMLDGFVAPNSGSRSVASVVENNLVAIVGNNLVFPVVRGMHLDPTYAQDADEPVDLFAQYAPTTPVDPFRISVPTRGVYAEAVMGSCNSCEVIDESRHWRFSEVPCGDTPTAIGTISTDTRRSEPADLTAKDLATNIINFQNPQTAPAPQGYGQAITALSTPGIFADMAGLDQNQKNAIKALELNQAGAIDAMKMNVDAAQEYAKMAKELVTQQQMLKQGDKVLRKVDKMEKDGKLSSEEAKKKRQEVLDSQIKGNSSGGKEDSGKDTDGGGKKTGGSSLLPSNPKEYASYTASSGDSGDSVSFTTLGNGESSQEDGSAVFASYKKPKDIIYSKSWKKSANTFKGVFDDLLKNTSLAREFLDRFYASERFVLEMSYQVPSAGGDFDVSHDKALGVTHARDYIEVSRPGLPPQMKFLDDLHTVIYINPTKEIENGRAYNDVGRALVLLHECAHAAAQTKAPVEALKEGEQSILLVRNSIESMLVEYANYQGISLSGQQESFTGTTGTWMTSTSLLLSYYGLLDTVSKNDLIGGREYINEFSKAAFGEDLLASDGSITDVDKFNERADLIEDRIFNLTRV</sequence>
<name>A0AAE3XM98_9BACT</name>
<feature type="region of interest" description="Disordered" evidence="1">
    <location>
        <begin position="414"/>
        <end position="445"/>
    </location>
</feature>
<feature type="compositionally biased region" description="Basic and acidic residues" evidence="1">
    <location>
        <begin position="1480"/>
        <end position="1492"/>
    </location>
</feature>
<feature type="compositionally biased region" description="Polar residues" evidence="1">
    <location>
        <begin position="1511"/>
        <end position="1536"/>
    </location>
</feature>
<feature type="region of interest" description="Disordered" evidence="1">
    <location>
        <begin position="39"/>
        <end position="101"/>
    </location>
</feature>
<keyword evidence="3" id="KW-1185">Reference proteome</keyword>
<dbReference type="EMBL" id="JAVDQD010000002">
    <property type="protein sequence ID" value="MDR6238598.1"/>
    <property type="molecule type" value="Genomic_DNA"/>
</dbReference>
<evidence type="ECO:0000313" key="2">
    <source>
        <dbReference type="EMBL" id="MDR6238598.1"/>
    </source>
</evidence>
<dbReference type="Proteomes" id="UP001185092">
    <property type="component" value="Unassembled WGS sequence"/>
</dbReference>
<proteinExistence type="predicted"/>
<dbReference type="RefSeq" id="WP_309938104.1">
    <property type="nucleotide sequence ID" value="NZ_AP025305.1"/>
</dbReference>
<gene>
    <name evidence="2" type="ORF">HNQ88_001635</name>
</gene>
<comment type="caution">
    <text evidence="2">The sequence shown here is derived from an EMBL/GenBank/DDBJ whole genome shotgun (WGS) entry which is preliminary data.</text>
</comment>
<reference evidence="2" key="1">
    <citation type="submission" date="2023-07" db="EMBL/GenBank/DDBJ databases">
        <title>Genomic Encyclopedia of Type Strains, Phase IV (KMG-IV): sequencing the most valuable type-strain genomes for metagenomic binning, comparative biology and taxonomic classification.</title>
        <authorList>
            <person name="Goeker M."/>
        </authorList>
    </citation>
    <scope>NUCLEOTIDE SEQUENCE</scope>
    <source>
        <strain evidence="2">DSM 26174</strain>
    </source>
</reference>
<feature type="compositionally biased region" description="Polar residues" evidence="1">
    <location>
        <begin position="77"/>
        <end position="101"/>
    </location>
</feature>
<feature type="compositionally biased region" description="Polar residues" evidence="1">
    <location>
        <begin position="414"/>
        <end position="423"/>
    </location>
</feature>
<feature type="compositionally biased region" description="Basic and acidic residues" evidence="1">
    <location>
        <begin position="1443"/>
        <end position="1468"/>
    </location>
</feature>